<protein>
    <submittedName>
        <fullName evidence="1">Uncharacterized protein</fullName>
    </submittedName>
</protein>
<comment type="caution">
    <text evidence="1">The sequence shown here is derived from an EMBL/GenBank/DDBJ whole genome shotgun (WGS) entry which is preliminary data.</text>
</comment>
<sequence>MISRIITSVFVLFLFGSLYGQSGWLKPKGSGYAQLSAAFLSSDNYYNTDGNQLTTNEYQSYALTAYAEYGVTDRFNLLLNGPLLRRQSFSSTEATYGVGDVRVGGKYALLSGAWPVSLALEADIPLSPQNQFARNKEQLTPGIIDQINLPASDGEFNFWGTLAASRSLSDRSFVSAFGAFNVRTKGLSHQVKAGVEAGYRFFDKLYVMGQLSALRSLGEPKEGLSFVRGEGVAYTAAGITLFYEIDEHFNLLVSGTTYNDLVFSRKNIYSGAALNLGVAYQW</sequence>
<dbReference type="AlphaFoldDB" id="A0A5C7FMP9"/>
<evidence type="ECO:0000313" key="1">
    <source>
        <dbReference type="EMBL" id="TXF87664.1"/>
    </source>
</evidence>
<dbReference type="OrthoDB" id="9782650at2"/>
<evidence type="ECO:0000313" key="2">
    <source>
        <dbReference type="Proteomes" id="UP000321907"/>
    </source>
</evidence>
<dbReference type="Proteomes" id="UP000321907">
    <property type="component" value="Unassembled WGS sequence"/>
</dbReference>
<name>A0A5C7FMP9_9BACT</name>
<accession>A0A5C7FMP9</accession>
<organism evidence="1 2">
    <name type="scientific">Neolewinella aurantiaca</name>
    <dbReference type="NCBI Taxonomy" id="2602767"/>
    <lineage>
        <taxon>Bacteria</taxon>
        <taxon>Pseudomonadati</taxon>
        <taxon>Bacteroidota</taxon>
        <taxon>Saprospiria</taxon>
        <taxon>Saprospirales</taxon>
        <taxon>Lewinellaceae</taxon>
        <taxon>Neolewinella</taxon>
    </lineage>
</organism>
<dbReference type="RefSeq" id="WP_147932119.1">
    <property type="nucleotide sequence ID" value="NZ_VOXD01000033.1"/>
</dbReference>
<keyword evidence="2" id="KW-1185">Reference proteome</keyword>
<proteinExistence type="predicted"/>
<reference evidence="1 2" key="1">
    <citation type="submission" date="2019-08" db="EMBL/GenBank/DDBJ databases">
        <title>Lewinella sp. strain SSH13 Genome sequencing and assembly.</title>
        <authorList>
            <person name="Kim I."/>
        </authorList>
    </citation>
    <scope>NUCLEOTIDE SEQUENCE [LARGE SCALE GENOMIC DNA]</scope>
    <source>
        <strain evidence="1 2">SSH13</strain>
    </source>
</reference>
<gene>
    <name evidence="1" type="ORF">FUA23_17795</name>
</gene>
<dbReference type="EMBL" id="VOXD01000033">
    <property type="protein sequence ID" value="TXF87664.1"/>
    <property type="molecule type" value="Genomic_DNA"/>
</dbReference>